<dbReference type="InterPro" id="IPR006874">
    <property type="entry name" value="DUF621"/>
</dbReference>
<dbReference type="Proteomes" id="UP001432322">
    <property type="component" value="Unassembled WGS sequence"/>
</dbReference>
<proteinExistence type="predicted"/>
<organism evidence="2 3">
    <name type="scientific">Pristionchus fissidentatus</name>
    <dbReference type="NCBI Taxonomy" id="1538716"/>
    <lineage>
        <taxon>Eukaryota</taxon>
        <taxon>Metazoa</taxon>
        <taxon>Ecdysozoa</taxon>
        <taxon>Nematoda</taxon>
        <taxon>Chromadorea</taxon>
        <taxon>Rhabditida</taxon>
        <taxon>Rhabditina</taxon>
        <taxon>Diplogasteromorpha</taxon>
        <taxon>Diplogasteroidea</taxon>
        <taxon>Neodiplogasteridae</taxon>
        <taxon>Pristionchus</taxon>
    </lineage>
</organism>
<feature type="non-terminal residue" evidence="2">
    <location>
        <position position="1"/>
    </location>
</feature>
<keyword evidence="1" id="KW-1133">Transmembrane helix</keyword>
<dbReference type="PANTHER" id="PTHR22718">
    <property type="entry name" value="SERPENTINE RECEPTOR, CLASS X"/>
    <property type="match status" value="1"/>
</dbReference>
<accession>A0AAV5WUX6</accession>
<evidence type="ECO:0000313" key="2">
    <source>
        <dbReference type="EMBL" id="GMT34448.1"/>
    </source>
</evidence>
<dbReference type="Pfam" id="PF04789">
    <property type="entry name" value="DUF621"/>
    <property type="match status" value="1"/>
</dbReference>
<protein>
    <recommendedName>
        <fullName evidence="4">G protein-coupled receptor</fullName>
    </recommendedName>
</protein>
<keyword evidence="1" id="KW-0472">Membrane</keyword>
<sequence length="95" mass="10164">IQQSNQVDSELKLLAQSIVIFALYAGSIFSVLALSFADTQKMGAFQLAYAENLLNLSIAAVYPICLIAMSGEMRSVLVAKIGPSDTGRPQSINLN</sequence>
<gene>
    <name evidence="2" type="ORF">PFISCL1PPCAC_25745</name>
</gene>
<evidence type="ECO:0000313" key="3">
    <source>
        <dbReference type="Proteomes" id="UP001432322"/>
    </source>
</evidence>
<dbReference type="EMBL" id="BTSY01000006">
    <property type="protein sequence ID" value="GMT34448.1"/>
    <property type="molecule type" value="Genomic_DNA"/>
</dbReference>
<name>A0AAV5WUX6_9BILA</name>
<comment type="caution">
    <text evidence="2">The sequence shown here is derived from an EMBL/GenBank/DDBJ whole genome shotgun (WGS) entry which is preliminary data.</text>
</comment>
<reference evidence="2" key="1">
    <citation type="submission" date="2023-10" db="EMBL/GenBank/DDBJ databases">
        <title>Genome assembly of Pristionchus species.</title>
        <authorList>
            <person name="Yoshida K."/>
            <person name="Sommer R.J."/>
        </authorList>
    </citation>
    <scope>NUCLEOTIDE SEQUENCE</scope>
    <source>
        <strain evidence="2">RS5133</strain>
    </source>
</reference>
<feature type="non-terminal residue" evidence="2">
    <location>
        <position position="95"/>
    </location>
</feature>
<keyword evidence="1" id="KW-0812">Transmembrane</keyword>
<feature type="transmembrane region" description="Helical" evidence="1">
    <location>
        <begin position="13"/>
        <end position="37"/>
    </location>
</feature>
<evidence type="ECO:0008006" key="4">
    <source>
        <dbReference type="Google" id="ProtNLM"/>
    </source>
</evidence>
<feature type="transmembrane region" description="Helical" evidence="1">
    <location>
        <begin position="49"/>
        <end position="69"/>
    </location>
</feature>
<dbReference type="PANTHER" id="PTHR22718:SF25">
    <property type="entry name" value="G-PROTEIN COUPLED RECEPTORS FAMILY 1 PROFILE DOMAIN-CONTAINING PROTEIN"/>
    <property type="match status" value="1"/>
</dbReference>
<keyword evidence="3" id="KW-1185">Reference proteome</keyword>
<evidence type="ECO:0000256" key="1">
    <source>
        <dbReference type="SAM" id="Phobius"/>
    </source>
</evidence>
<dbReference type="AlphaFoldDB" id="A0AAV5WUX6"/>